<dbReference type="SUPFAM" id="SSF56281">
    <property type="entry name" value="Metallo-hydrolase/oxidoreductase"/>
    <property type="match status" value="1"/>
</dbReference>
<keyword evidence="3" id="KW-1185">Reference proteome</keyword>
<keyword evidence="2" id="KW-0378">Hydrolase</keyword>
<dbReference type="AlphaFoldDB" id="A0A291QTD0"/>
<dbReference type="PANTHER" id="PTHR42663">
    <property type="entry name" value="HYDROLASE C777.06C-RELATED-RELATED"/>
    <property type="match status" value="1"/>
</dbReference>
<dbReference type="GO" id="GO:0016787">
    <property type="term" value="F:hydrolase activity"/>
    <property type="evidence" value="ECO:0007669"/>
    <property type="project" value="UniProtKB-KW"/>
</dbReference>
<dbReference type="Proteomes" id="UP000220133">
    <property type="component" value="Chromosome"/>
</dbReference>
<dbReference type="EMBL" id="CP023777">
    <property type="protein sequence ID" value="ATL47123.1"/>
    <property type="molecule type" value="Genomic_DNA"/>
</dbReference>
<protein>
    <submittedName>
        <fullName evidence="2">MBL fold metallo-hydrolase</fullName>
    </submittedName>
</protein>
<dbReference type="PANTHER" id="PTHR42663:SF6">
    <property type="entry name" value="HYDROLASE C777.06C-RELATED"/>
    <property type="match status" value="1"/>
</dbReference>
<organism evidence="2 3">
    <name type="scientific">Chitinophaga caeni</name>
    <dbReference type="NCBI Taxonomy" id="2029983"/>
    <lineage>
        <taxon>Bacteria</taxon>
        <taxon>Pseudomonadati</taxon>
        <taxon>Bacteroidota</taxon>
        <taxon>Chitinophagia</taxon>
        <taxon>Chitinophagales</taxon>
        <taxon>Chitinophagaceae</taxon>
        <taxon>Chitinophaga</taxon>
    </lineage>
</organism>
<name>A0A291QTD0_9BACT</name>
<dbReference type="Gene3D" id="3.60.15.10">
    <property type="entry name" value="Ribonuclease Z/Hydroxyacylglutathione hydrolase-like"/>
    <property type="match status" value="1"/>
</dbReference>
<gene>
    <name evidence="2" type="ORF">COR50_07950</name>
</gene>
<evidence type="ECO:0000313" key="3">
    <source>
        <dbReference type="Proteomes" id="UP000220133"/>
    </source>
</evidence>
<dbReference type="RefSeq" id="WP_098193507.1">
    <property type="nucleotide sequence ID" value="NZ_CP023777.1"/>
</dbReference>
<accession>A0A291QTD0</accession>
<feature type="domain" description="Metallo-beta-lactamase" evidence="1">
    <location>
        <begin position="41"/>
        <end position="230"/>
    </location>
</feature>
<dbReference type="SMART" id="SM00849">
    <property type="entry name" value="Lactamase_B"/>
    <property type="match status" value="1"/>
</dbReference>
<sequence>MEALSKALKVTFLGSGTSQGVPVIACDCRVCTSENPKDNRLRSSILLETAVGNIVVDTTPDFRYQMLRAKVKQLSAVLITHSHKDHIAGMDDIRAFNYFQQEPIDIYATEFSQNVIIREFAYAFADYKYPGVPEIELRTIADEPFLVNGLRVIPINVLHHKMPVTGFRIHDFTYITDANFIAAEEKEKIRGSKVLVLNALRKEQHISHFTLSEAVALAQELEIPEVYFTHISHQLGLHEEINAELPDGMALAYDGLQVSIPGSY</sequence>
<dbReference type="Pfam" id="PF12706">
    <property type="entry name" value="Lactamase_B_2"/>
    <property type="match status" value="1"/>
</dbReference>
<proteinExistence type="predicted"/>
<dbReference type="KEGG" id="cbae:COR50_07950"/>
<reference evidence="2 3" key="1">
    <citation type="submission" date="2017-10" db="EMBL/GenBank/DDBJ databases">
        <title>Paenichitinophaga pekingensis gen. nov., sp. nov., isolated from activated sludge.</title>
        <authorList>
            <person name="Jin D."/>
            <person name="Kong X."/>
            <person name="Deng Y."/>
            <person name="Bai Z."/>
        </authorList>
    </citation>
    <scope>NUCLEOTIDE SEQUENCE [LARGE SCALE GENOMIC DNA]</scope>
    <source>
        <strain evidence="2 3">13</strain>
    </source>
</reference>
<evidence type="ECO:0000259" key="1">
    <source>
        <dbReference type="SMART" id="SM00849"/>
    </source>
</evidence>
<dbReference type="CDD" id="cd16279">
    <property type="entry name" value="metallo-hydrolase-like_MBL-fold"/>
    <property type="match status" value="1"/>
</dbReference>
<dbReference type="OrthoDB" id="9781189at2"/>
<dbReference type="InterPro" id="IPR036866">
    <property type="entry name" value="RibonucZ/Hydroxyglut_hydro"/>
</dbReference>
<dbReference type="InterPro" id="IPR001279">
    <property type="entry name" value="Metallo-B-lactamas"/>
</dbReference>
<evidence type="ECO:0000313" key="2">
    <source>
        <dbReference type="EMBL" id="ATL47123.1"/>
    </source>
</evidence>